<dbReference type="InterPro" id="IPR055938">
    <property type="entry name" value="DUF7516"/>
</dbReference>
<evidence type="ECO:0000313" key="4">
    <source>
        <dbReference type="Proteomes" id="UP001175271"/>
    </source>
</evidence>
<feature type="domain" description="DUF7515" evidence="1">
    <location>
        <begin position="26"/>
        <end position="97"/>
    </location>
</feature>
<dbReference type="Proteomes" id="UP001175271">
    <property type="component" value="Unassembled WGS sequence"/>
</dbReference>
<gene>
    <name evidence="3" type="ORF">QR680_018111</name>
</gene>
<sequence>MDFISRVRLTAATKREHDLLAFKVDAMCIIGASDGTLSKMSQLFPVLCGTNPDHTARALGYPNFEKFLESEYMRDAVERKFEEDGKKVFSLYPDRRIDRLLLITEKSAESELHGSVQFRYKLCKLVRDLGGHSNLVPLQTVQDAYFRRYNEPLDKRCWFEHFETRSAQRALHFYFINELSCTIVEETGVIEMMLKYPFEDIKKNIIKEIKSYHGSDTTEIENEPLEPQPIEQVNLHVLTEPERRAVQYFKPNIRVQSASSEEPGRKSPAVRLGLGERAMMASVAKTVAARRNA</sequence>
<evidence type="ECO:0000313" key="3">
    <source>
        <dbReference type="EMBL" id="KAK0405648.1"/>
    </source>
</evidence>
<keyword evidence="4" id="KW-1185">Reference proteome</keyword>
<reference evidence="3" key="1">
    <citation type="submission" date="2023-06" db="EMBL/GenBank/DDBJ databases">
        <title>Genomic analysis of the entomopathogenic nematode Steinernema hermaphroditum.</title>
        <authorList>
            <person name="Schwarz E.M."/>
            <person name="Heppert J.K."/>
            <person name="Baniya A."/>
            <person name="Schwartz H.T."/>
            <person name="Tan C.-H."/>
            <person name="Antoshechkin I."/>
            <person name="Sternberg P.W."/>
            <person name="Goodrich-Blair H."/>
            <person name="Dillman A.R."/>
        </authorList>
    </citation>
    <scope>NUCLEOTIDE SEQUENCE</scope>
    <source>
        <strain evidence="3">PS9179</strain>
        <tissue evidence="3">Whole animal</tissue>
    </source>
</reference>
<proteinExistence type="predicted"/>
<evidence type="ECO:0000259" key="1">
    <source>
        <dbReference type="Pfam" id="PF24359"/>
    </source>
</evidence>
<feature type="domain" description="DUF7516" evidence="2">
    <location>
        <begin position="117"/>
        <end position="201"/>
    </location>
</feature>
<dbReference type="AlphaFoldDB" id="A0AA39LQA7"/>
<comment type="caution">
    <text evidence="3">The sequence shown here is derived from an EMBL/GenBank/DDBJ whole genome shotgun (WGS) entry which is preliminary data.</text>
</comment>
<evidence type="ECO:0000259" key="2">
    <source>
        <dbReference type="Pfam" id="PF24360"/>
    </source>
</evidence>
<dbReference type="Pfam" id="PF24359">
    <property type="entry name" value="DUF7515"/>
    <property type="match status" value="1"/>
</dbReference>
<accession>A0AA39LQA7</accession>
<protein>
    <submittedName>
        <fullName evidence="3">Uncharacterized protein</fullName>
    </submittedName>
</protein>
<organism evidence="3 4">
    <name type="scientific">Steinernema hermaphroditum</name>
    <dbReference type="NCBI Taxonomy" id="289476"/>
    <lineage>
        <taxon>Eukaryota</taxon>
        <taxon>Metazoa</taxon>
        <taxon>Ecdysozoa</taxon>
        <taxon>Nematoda</taxon>
        <taxon>Chromadorea</taxon>
        <taxon>Rhabditida</taxon>
        <taxon>Tylenchina</taxon>
        <taxon>Panagrolaimomorpha</taxon>
        <taxon>Strongyloidoidea</taxon>
        <taxon>Steinernematidae</taxon>
        <taxon>Steinernema</taxon>
    </lineage>
</organism>
<name>A0AA39LQA7_9BILA</name>
<dbReference type="Pfam" id="PF24360">
    <property type="entry name" value="DUF7516"/>
    <property type="match status" value="1"/>
</dbReference>
<dbReference type="EMBL" id="JAUCMV010000004">
    <property type="protein sequence ID" value="KAK0405648.1"/>
    <property type="molecule type" value="Genomic_DNA"/>
</dbReference>
<dbReference type="InterPro" id="IPR055937">
    <property type="entry name" value="DUF7515"/>
</dbReference>